<evidence type="ECO:0000256" key="4">
    <source>
        <dbReference type="ARBA" id="ARBA00023306"/>
    </source>
</evidence>
<feature type="domain" description="SHS2" evidence="7">
    <location>
        <begin position="6"/>
        <end position="195"/>
    </location>
</feature>
<dbReference type="PANTHER" id="PTHR32432">
    <property type="entry name" value="CELL DIVISION PROTEIN FTSA-RELATED"/>
    <property type="match status" value="1"/>
</dbReference>
<dbReference type="GO" id="GO:0043093">
    <property type="term" value="P:FtsZ-dependent cytokinesis"/>
    <property type="evidence" value="ECO:0007669"/>
    <property type="project" value="UniProtKB-UniRule"/>
</dbReference>
<accession>A0A7V4E3A4</accession>
<keyword evidence="4 5" id="KW-0131">Cell cycle</keyword>
<keyword evidence="2 5" id="KW-0132">Cell division</keyword>
<gene>
    <name evidence="5 8" type="primary">ftsA</name>
    <name evidence="8" type="ORF">ENU74_04695</name>
</gene>
<reference evidence="8" key="1">
    <citation type="journal article" date="2020" name="mSystems">
        <title>Genome- and Community-Level Interaction Insights into Carbon Utilization and Element Cycling Functions of Hydrothermarchaeota in Hydrothermal Sediment.</title>
        <authorList>
            <person name="Zhou Z."/>
            <person name="Liu Y."/>
            <person name="Xu W."/>
            <person name="Pan J."/>
            <person name="Luo Z.H."/>
            <person name="Li M."/>
        </authorList>
    </citation>
    <scope>NUCLEOTIDE SEQUENCE [LARGE SCALE GENOMIC DNA]</scope>
    <source>
        <strain evidence="8">SpSt-697</strain>
    </source>
</reference>
<dbReference type="InterPro" id="IPR003494">
    <property type="entry name" value="SHS2_FtsA"/>
</dbReference>
<dbReference type="SUPFAM" id="SSF53067">
    <property type="entry name" value="Actin-like ATPase domain"/>
    <property type="match status" value="2"/>
</dbReference>
<dbReference type="PANTHER" id="PTHR32432:SF4">
    <property type="entry name" value="CELL DIVISION PROTEIN FTSA"/>
    <property type="match status" value="1"/>
</dbReference>
<dbReference type="Pfam" id="PF02491">
    <property type="entry name" value="SHS2_FTSA"/>
    <property type="match status" value="1"/>
</dbReference>
<proteinExistence type="inferred from homology"/>
<dbReference type="Gene3D" id="3.30.420.40">
    <property type="match status" value="2"/>
</dbReference>
<dbReference type="EMBL" id="DTDR01000120">
    <property type="protein sequence ID" value="HGK63869.1"/>
    <property type="molecule type" value="Genomic_DNA"/>
</dbReference>
<protein>
    <recommendedName>
        <fullName evidence="5 6">Cell division protein FtsA</fullName>
    </recommendedName>
</protein>
<evidence type="ECO:0000256" key="3">
    <source>
        <dbReference type="ARBA" id="ARBA00023136"/>
    </source>
</evidence>
<evidence type="ECO:0000256" key="2">
    <source>
        <dbReference type="ARBA" id="ARBA00022618"/>
    </source>
</evidence>
<evidence type="ECO:0000256" key="1">
    <source>
        <dbReference type="ARBA" id="ARBA00022475"/>
    </source>
</evidence>
<evidence type="ECO:0000256" key="6">
    <source>
        <dbReference type="PIRNR" id="PIRNR003101"/>
    </source>
</evidence>
<keyword evidence="1 5" id="KW-1003">Cell membrane</keyword>
<dbReference type="InterPro" id="IPR050696">
    <property type="entry name" value="FtsA/MreB"/>
</dbReference>
<comment type="caution">
    <text evidence="8">The sequence shown here is derived from an EMBL/GenBank/DDBJ whole genome shotgun (WGS) entry which is preliminary data.</text>
</comment>
<dbReference type="GO" id="GO:0032153">
    <property type="term" value="C:cell division site"/>
    <property type="evidence" value="ECO:0007669"/>
    <property type="project" value="UniProtKB-UniRule"/>
</dbReference>
<dbReference type="HAMAP" id="MF_02033">
    <property type="entry name" value="FtsA"/>
    <property type="match status" value="1"/>
</dbReference>
<comment type="similarity">
    <text evidence="5 6">Belongs to the FtsA/MreB family.</text>
</comment>
<evidence type="ECO:0000256" key="5">
    <source>
        <dbReference type="HAMAP-Rule" id="MF_02033"/>
    </source>
</evidence>
<sequence>MKKERITAIDLGVTKIKCAISEIDLQGKINILGFSESETKGFDKGIITDSEAALESLRSVISEIENETQIKVKKTKIVIGLQGEHIKELPGESNKDDFTKPVQAEDIYEIKRKAQRISLPSEIIVWQLIPLEYSIDGLSGIKQPVGMPVFNKLTLKALLLTIPKSCLATIVELLHQLDLRKFELIFQNATIGLGVCDEEELMRGVAVLDIGGGLNFGIYKNNEYQAGFSLPFGGIAVTTDIALVFLTPYHYAEKIKREYGVAKKEYIINDVPINIINYQGKVTRRINQSQLSQVIECRLRELLLLAKAEYEKRLVEEILPLNIVITGGVANTPGIDKLAEEIFSLPTRIGFSPTIKEKISPPEFTNPQFATLIGLISYKLKKKDYQPVRDIDFFDKIKIWIKRKFNFILEE</sequence>
<dbReference type="AlphaFoldDB" id="A0A7V4E3A4"/>
<dbReference type="InterPro" id="IPR020823">
    <property type="entry name" value="Cell_div_FtsA"/>
</dbReference>
<dbReference type="Pfam" id="PF14450">
    <property type="entry name" value="FtsA"/>
    <property type="match status" value="1"/>
</dbReference>
<comment type="subunit">
    <text evidence="5">Self-interacts. Interacts with FtsZ.</text>
</comment>
<evidence type="ECO:0000259" key="7">
    <source>
        <dbReference type="SMART" id="SM00842"/>
    </source>
</evidence>
<dbReference type="SMART" id="SM00842">
    <property type="entry name" value="FtsA"/>
    <property type="match status" value="1"/>
</dbReference>
<evidence type="ECO:0000313" key="8">
    <source>
        <dbReference type="EMBL" id="HGK63869.1"/>
    </source>
</evidence>
<organism evidence="8">
    <name type="scientific">candidate division WOR-3 bacterium</name>
    <dbReference type="NCBI Taxonomy" id="2052148"/>
    <lineage>
        <taxon>Bacteria</taxon>
        <taxon>Bacteria division WOR-3</taxon>
    </lineage>
</organism>
<dbReference type="InterPro" id="IPR043129">
    <property type="entry name" value="ATPase_NBD"/>
</dbReference>
<comment type="function">
    <text evidence="5 6">Cell division protein that is involved in the assembly of the Z ring. May serve as a membrane anchor for the Z ring.</text>
</comment>
<keyword evidence="3 5" id="KW-0472">Membrane</keyword>
<dbReference type="NCBIfam" id="TIGR01174">
    <property type="entry name" value="ftsA"/>
    <property type="match status" value="1"/>
</dbReference>
<dbReference type="PIRSF" id="PIRSF003101">
    <property type="entry name" value="FtsA"/>
    <property type="match status" value="1"/>
</dbReference>
<comment type="subcellular location">
    <subcellularLocation>
        <location evidence="5">Cell membrane</location>
        <topology evidence="5">Peripheral membrane protein</topology>
        <orientation evidence="5">Cytoplasmic side</orientation>
    </subcellularLocation>
    <text evidence="5">Localizes to the Z ring in an FtsZ-dependent manner. Targeted to the membrane through a conserved C-terminal amphipathic helix.</text>
</comment>
<name>A0A7V4E3A4_UNCW3</name>
<dbReference type="GO" id="GO:0009898">
    <property type="term" value="C:cytoplasmic side of plasma membrane"/>
    <property type="evidence" value="ECO:0007669"/>
    <property type="project" value="UniProtKB-UniRule"/>
</dbReference>